<comment type="caution">
    <text evidence="2">The sequence shown here is derived from an EMBL/GenBank/DDBJ whole genome shotgun (WGS) entry which is preliminary data.</text>
</comment>
<dbReference type="EMBL" id="CAWUHD010000044">
    <property type="protein sequence ID" value="CAK7222271.1"/>
    <property type="molecule type" value="Genomic_DNA"/>
</dbReference>
<accession>A0ABP0BS70</accession>
<organism evidence="2 3">
    <name type="scientific">Sporothrix eucalyptigena</name>
    <dbReference type="NCBI Taxonomy" id="1812306"/>
    <lineage>
        <taxon>Eukaryota</taxon>
        <taxon>Fungi</taxon>
        <taxon>Dikarya</taxon>
        <taxon>Ascomycota</taxon>
        <taxon>Pezizomycotina</taxon>
        <taxon>Sordariomycetes</taxon>
        <taxon>Sordariomycetidae</taxon>
        <taxon>Ophiostomatales</taxon>
        <taxon>Ophiostomataceae</taxon>
        <taxon>Sporothrix</taxon>
    </lineage>
</organism>
<feature type="compositionally biased region" description="Low complexity" evidence="1">
    <location>
        <begin position="347"/>
        <end position="356"/>
    </location>
</feature>
<reference evidence="2 3" key="1">
    <citation type="submission" date="2024-01" db="EMBL/GenBank/DDBJ databases">
        <authorList>
            <person name="Allen C."/>
            <person name="Tagirdzhanova G."/>
        </authorList>
    </citation>
    <scope>NUCLEOTIDE SEQUENCE [LARGE SCALE GENOMIC DNA]</scope>
</reference>
<feature type="compositionally biased region" description="Low complexity" evidence="1">
    <location>
        <begin position="195"/>
        <end position="207"/>
    </location>
</feature>
<evidence type="ECO:0008006" key="4">
    <source>
        <dbReference type="Google" id="ProtNLM"/>
    </source>
</evidence>
<evidence type="ECO:0000256" key="1">
    <source>
        <dbReference type="SAM" id="MobiDB-lite"/>
    </source>
</evidence>
<evidence type="ECO:0000313" key="3">
    <source>
        <dbReference type="Proteomes" id="UP001642482"/>
    </source>
</evidence>
<keyword evidence="3" id="KW-1185">Reference proteome</keyword>
<protein>
    <recommendedName>
        <fullName evidence="4">Cyclin N-terminal domain-containing protein</fullName>
    </recommendedName>
</protein>
<dbReference type="Proteomes" id="UP001642482">
    <property type="component" value="Unassembled WGS sequence"/>
</dbReference>
<evidence type="ECO:0000313" key="2">
    <source>
        <dbReference type="EMBL" id="CAK7222271.1"/>
    </source>
</evidence>
<feature type="region of interest" description="Disordered" evidence="1">
    <location>
        <begin position="91"/>
        <end position="121"/>
    </location>
</feature>
<feature type="region of interest" description="Disordered" evidence="1">
    <location>
        <begin position="343"/>
        <end position="364"/>
    </location>
</feature>
<feature type="region of interest" description="Disordered" evidence="1">
    <location>
        <begin position="195"/>
        <end position="218"/>
    </location>
</feature>
<gene>
    <name evidence="2" type="ORF">SEUCBS140593_004842</name>
</gene>
<name>A0ABP0BS70_9PEZI</name>
<proteinExistence type="predicted"/>
<sequence length="440" mass="46421">MERATTTVLPDLGYGKTAVTTTISEKATLSMPRTTAADAGNPVKFDTTTTIDDEDLFLGDDSNDVDVDADVDVEEEDDEYDDFDEDYFSSTYRPLSNLPTPPPSSHTSLAHSPEDHSETLESSLLLGPAVHLVNMLPPAASLATPSVALVQAMLARAQLPLDTVALAVCILDSLDSRFARTWRLSCPLGAPTLATAPSAPSVAPTTPAEKRHTLPSPLSPSFPFPDTDRLLHIDAVFPEVIILAALVIAAKFTDDGAASQQPAQAYCAAWGAPTPSVSASQTTSSASTSTGPGPCALWTGAQLATTERCIMQNLGYRILPLLDADLLADAQADMRRAGVQALRSRTRAASTSASTSKPSSKMPRKAVIFTPPEEALVEGSVSPIPPPAGNLTLGLGLMNLTAPSTDDKVDPITLTLPSKAQRRHVSSHSECFGRFAAYEL</sequence>